<comment type="caution">
    <text evidence="2">The sequence shown here is derived from an EMBL/GenBank/DDBJ whole genome shotgun (WGS) entry which is preliminary data.</text>
</comment>
<proteinExistence type="predicted"/>
<keyword evidence="3" id="KW-1185">Reference proteome</keyword>
<dbReference type="InterPro" id="IPR011108">
    <property type="entry name" value="RMMBL"/>
</dbReference>
<dbReference type="GO" id="GO:0004521">
    <property type="term" value="F:RNA endonuclease activity"/>
    <property type="evidence" value="ECO:0007669"/>
    <property type="project" value="TreeGrafter"/>
</dbReference>
<protein>
    <submittedName>
        <fullName evidence="2">MBL fold metallo-hydrolase</fullName>
    </submittedName>
</protein>
<gene>
    <name evidence="2" type="ORF">IQ235_11110</name>
</gene>
<dbReference type="Proteomes" id="UP000621799">
    <property type="component" value="Unassembled WGS sequence"/>
</dbReference>
<dbReference type="RefSeq" id="WP_264321541.1">
    <property type="nucleotide sequence ID" value="NZ_JADEXN010000180.1"/>
</dbReference>
<name>A0A928VVX9_9CYAN</name>
<dbReference type="Gene3D" id="3.60.15.10">
    <property type="entry name" value="Ribonuclease Z/Hydroxyacylglutathione hydrolase-like"/>
    <property type="match status" value="1"/>
</dbReference>
<evidence type="ECO:0000313" key="3">
    <source>
        <dbReference type="Proteomes" id="UP000621799"/>
    </source>
</evidence>
<dbReference type="PANTHER" id="PTHR11203:SF37">
    <property type="entry name" value="INTEGRATOR COMPLEX SUBUNIT 11"/>
    <property type="match status" value="1"/>
</dbReference>
<dbReference type="PANTHER" id="PTHR11203">
    <property type="entry name" value="CLEAVAGE AND POLYADENYLATION SPECIFICITY FACTOR FAMILY MEMBER"/>
    <property type="match status" value="1"/>
</dbReference>
<evidence type="ECO:0000259" key="1">
    <source>
        <dbReference type="Pfam" id="PF07521"/>
    </source>
</evidence>
<dbReference type="EMBL" id="JADEXN010000180">
    <property type="protein sequence ID" value="MBE9041329.1"/>
    <property type="molecule type" value="Genomic_DNA"/>
</dbReference>
<dbReference type="Pfam" id="PF07521">
    <property type="entry name" value="RMMBL"/>
    <property type="match status" value="1"/>
</dbReference>
<dbReference type="InterPro" id="IPR036866">
    <property type="entry name" value="RibonucZ/Hydroxyglut_hydro"/>
</dbReference>
<dbReference type="InterPro" id="IPR050698">
    <property type="entry name" value="MBL"/>
</dbReference>
<evidence type="ECO:0000313" key="2">
    <source>
        <dbReference type="EMBL" id="MBE9041329.1"/>
    </source>
</evidence>
<sequence>TLTYTLTYTGDFLLSNSRLVEGLPLEELRGSSPDVLFVEGSYGTARYPRRRTQENQLAERIDRAIGDGESILLPVPPLGLAQELLMLLRSHHHFTGRDIDIWVDGTVAAGCDAYLDILPQLPIAVQNFARHQPLFWDDRIRPRMRRLVDDHRWMLGNTPSIVLAPETADIRQYTHSESGSWLVLCQQHPGCPLPLETWDWQPPDNIQIETYVLSEHCDSSGTTQAIHNIRPQHIVFVHGSPTYLADLTNLEELRNRYQVHCPANGLLVELPVREKFVKVEQSETHYEGELTEFDRAVTITLPESITTDPRWPNFADTGLIETRWQGDELVLRGIPQRELIHQSRDRPIPFDLPCCANCIHCRGQQCWNQASPLFGFKVTPDGSCLVFEGIE</sequence>
<dbReference type="AlphaFoldDB" id="A0A928VVX9"/>
<dbReference type="Gene3D" id="3.40.50.10890">
    <property type="match status" value="1"/>
</dbReference>
<feature type="domain" description="Zn-dependent metallo-hydrolase RNA specificity" evidence="1">
    <location>
        <begin position="205"/>
        <end position="251"/>
    </location>
</feature>
<organism evidence="2 3">
    <name type="scientific">Zarconia navalis LEGE 11467</name>
    <dbReference type="NCBI Taxonomy" id="1828826"/>
    <lineage>
        <taxon>Bacteria</taxon>
        <taxon>Bacillati</taxon>
        <taxon>Cyanobacteriota</taxon>
        <taxon>Cyanophyceae</taxon>
        <taxon>Oscillatoriophycideae</taxon>
        <taxon>Oscillatoriales</taxon>
        <taxon>Oscillatoriales incertae sedis</taxon>
        <taxon>Zarconia</taxon>
        <taxon>Zarconia navalis</taxon>
    </lineage>
</organism>
<accession>A0A928VVX9</accession>
<feature type="non-terminal residue" evidence="2">
    <location>
        <position position="1"/>
    </location>
</feature>
<reference evidence="2" key="1">
    <citation type="submission" date="2020-10" db="EMBL/GenBank/DDBJ databases">
        <authorList>
            <person name="Castelo-Branco R."/>
            <person name="Eusebio N."/>
            <person name="Adriana R."/>
            <person name="Vieira A."/>
            <person name="Brugerolle De Fraissinette N."/>
            <person name="Rezende De Castro R."/>
            <person name="Schneider M.P."/>
            <person name="Vasconcelos V."/>
            <person name="Leao P.N."/>
        </authorList>
    </citation>
    <scope>NUCLEOTIDE SEQUENCE</scope>
    <source>
        <strain evidence="2">LEGE 11467</strain>
    </source>
</reference>
<dbReference type="SUPFAM" id="SSF56281">
    <property type="entry name" value="Metallo-hydrolase/oxidoreductase"/>
    <property type="match status" value="1"/>
</dbReference>